<evidence type="ECO:0000259" key="2">
    <source>
        <dbReference type="Pfam" id="PF11924"/>
    </source>
</evidence>
<feature type="compositionally biased region" description="Basic and acidic residues" evidence="1">
    <location>
        <begin position="259"/>
        <end position="272"/>
    </location>
</feature>
<dbReference type="EMBL" id="CP006912">
    <property type="protein sequence ID" value="AHB50301.1"/>
    <property type="molecule type" value="Genomic_DNA"/>
</dbReference>
<evidence type="ECO:0000256" key="1">
    <source>
        <dbReference type="SAM" id="MobiDB-lite"/>
    </source>
</evidence>
<dbReference type="Proteomes" id="UP000018542">
    <property type="component" value="Chromosome"/>
</dbReference>
<feature type="compositionally biased region" description="Low complexity" evidence="1">
    <location>
        <begin position="275"/>
        <end position="289"/>
    </location>
</feature>
<dbReference type="SMART" id="SM00710">
    <property type="entry name" value="PbH1"/>
    <property type="match status" value="6"/>
</dbReference>
<dbReference type="SUPFAM" id="SSF51126">
    <property type="entry name" value="Pectin lyase-like"/>
    <property type="match status" value="1"/>
</dbReference>
<dbReference type="STRING" id="1029756.W911_13770"/>
<accession>V5SHH5</accession>
<dbReference type="InterPro" id="IPR038177">
    <property type="entry name" value="IAT_beta_sf"/>
</dbReference>
<protein>
    <recommendedName>
        <fullName evidence="6">Inverse autotransporter beta-domain domain-containing protein</fullName>
    </recommendedName>
</protein>
<name>V5SHH5_9HYPH</name>
<dbReference type="KEGG" id="hni:W911_13770"/>
<reference evidence="4 5" key="1">
    <citation type="journal article" date="2014" name="Genome Announc.">
        <title>Complete Genome Sequence of Hyphomicrobium nitrativorans Strain NL23, a Denitrifying Bacterium Isolated from Biofilm of a Methanol-Fed Denitrification System Treating Seawater at the Montreal Biodome.</title>
        <authorList>
            <person name="Martineau C."/>
            <person name="Villeneuve C."/>
            <person name="Mauffrey F."/>
            <person name="Villemur R."/>
        </authorList>
    </citation>
    <scope>NUCLEOTIDE SEQUENCE [LARGE SCALE GENOMIC DNA]</scope>
    <source>
        <strain evidence="4">NL23</strain>
    </source>
</reference>
<dbReference type="InterPro" id="IPR024519">
    <property type="entry name" value="IAT_beta"/>
</dbReference>
<sequence length="593" mass="62466">MPWLELGGFYGSNDSSRGEAALWVPLAQSHNSVLFGEARGKLFEDDMREGNFALGYRQMQANGWNLGLWGGYDIRESQFGNTFHQFAGGIEALSDRWDVRANAYLPLNDSETLFRSSTFTPTAAPIINLTGTSIGLTTTGITTTTMLDELALHGFDAEIGAKILSTPLDLTGPSHELRLYAGAFHFDHSDLPNSVSGPRVRAEWRMDDVIARWAGSRLTIEAEYSHDQLRDDRVEIGARLRLPFGDSGTRVASRSLTAQERRMSEGLERDTDVVTGTTTTSSSSASSITEAVEDAKTGVRFDRVARADGAADITTASTSAGANSLIIATGNINGAQELQGDQTLQGGGSTIQVRGVTSGIVVDFTAPGSRPAVTHDAYFGPVLAALSSNTHIAGLDLTGGGSNSNNFGIQVFSGSTNVHIDSVNVSNTNHVGIFLGFETSVAISNSLVQQTASHGIHIESNSSLTVSNTTIVDPVRSGIFVGTNSYLSATDIEMRNVGTDGLYFVLGGTARISGMTIENAGNRGIHVLHNTDLTLNESVLKGTFGGEGILASGSNITFSGAGNTVEPGTTFGNGFCNAAGVTGSLEFNIGNCP</sequence>
<dbReference type="PATRIC" id="fig|1029756.8.peg.2867"/>
<dbReference type="InterPro" id="IPR011050">
    <property type="entry name" value="Pectin_lyase_fold/virulence"/>
</dbReference>
<proteinExistence type="predicted"/>
<dbReference type="InterPro" id="IPR039448">
    <property type="entry name" value="Beta_helix"/>
</dbReference>
<evidence type="ECO:0008006" key="6">
    <source>
        <dbReference type="Google" id="ProtNLM"/>
    </source>
</evidence>
<dbReference type="InterPro" id="IPR012334">
    <property type="entry name" value="Pectin_lyas_fold"/>
</dbReference>
<organism evidence="4 5">
    <name type="scientific">Hyphomicrobium nitrativorans NL23</name>
    <dbReference type="NCBI Taxonomy" id="1029756"/>
    <lineage>
        <taxon>Bacteria</taxon>
        <taxon>Pseudomonadati</taxon>
        <taxon>Pseudomonadota</taxon>
        <taxon>Alphaproteobacteria</taxon>
        <taxon>Hyphomicrobiales</taxon>
        <taxon>Hyphomicrobiaceae</taxon>
        <taxon>Hyphomicrobium</taxon>
    </lineage>
</organism>
<evidence type="ECO:0000259" key="3">
    <source>
        <dbReference type="Pfam" id="PF13229"/>
    </source>
</evidence>
<gene>
    <name evidence="4" type="ORF">W911_13770</name>
</gene>
<dbReference type="OrthoDB" id="8320584at2"/>
<dbReference type="AlphaFoldDB" id="V5SHH5"/>
<dbReference type="Gene3D" id="2.160.20.10">
    <property type="entry name" value="Single-stranded right-handed beta-helix, Pectin lyase-like"/>
    <property type="match status" value="1"/>
</dbReference>
<evidence type="ECO:0000313" key="5">
    <source>
        <dbReference type="Proteomes" id="UP000018542"/>
    </source>
</evidence>
<feature type="domain" description="Inverse autotransporter beta-domain" evidence="2">
    <location>
        <begin position="19"/>
        <end position="113"/>
    </location>
</feature>
<dbReference type="Pfam" id="PF11924">
    <property type="entry name" value="IAT_beta"/>
    <property type="match status" value="1"/>
</dbReference>
<feature type="region of interest" description="Disordered" evidence="1">
    <location>
        <begin position="251"/>
        <end position="291"/>
    </location>
</feature>
<feature type="domain" description="Right handed beta helix" evidence="3">
    <location>
        <begin position="408"/>
        <end position="560"/>
    </location>
</feature>
<evidence type="ECO:0000313" key="4">
    <source>
        <dbReference type="EMBL" id="AHB50301.1"/>
    </source>
</evidence>
<keyword evidence="5" id="KW-1185">Reference proteome</keyword>
<dbReference type="HOGENOM" id="CLU_432627_0_0_5"/>
<dbReference type="Gene3D" id="2.40.160.160">
    <property type="entry name" value="Inverse autotransporter, beta-domain"/>
    <property type="match status" value="1"/>
</dbReference>
<dbReference type="RefSeq" id="WP_023788075.1">
    <property type="nucleotide sequence ID" value="NC_022997.1"/>
</dbReference>
<dbReference type="Pfam" id="PF13229">
    <property type="entry name" value="Beta_helix"/>
    <property type="match status" value="1"/>
</dbReference>
<dbReference type="InterPro" id="IPR006626">
    <property type="entry name" value="PbH1"/>
</dbReference>